<keyword evidence="6 8" id="KW-0472">Membrane</keyword>
<evidence type="ECO:0000256" key="3">
    <source>
        <dbReference type="ARBA" id="ARBA00022519"/>
    </source>
</evidence>
<dbReference type="InterPro" id="IPR003399">
    <property type="entry name" value="Mce/MlaD"/>
</dbReference>
<keyword evidence="5 8" id="KW-1133">Transmembrane helix</keyword>
<dbReference type="AlphaFoldDB" id="A0A3D9HF36"/>
<evidence type="ECO:0000256" key="4">
    <source>
        <dbReference type="ARBA" id="ARBA00022692"/>
    </source>
</evidence>
<feature type="transmembrane region" description="Helical" evidence="8">
    <location>
        <begin position="23"/>
        <end position="45"/>
    </location>
</feature>
<accession>A0A3D9HF36</accession>
<keyword evidence="7" id="KW-0175">Coiled coil</keyword>
<name>A0A3D9HF36_9PROT</name>
<evidence type="ECO:0000256" key="7">
    <source>
        <dbReference type="SAM" id="Coils"/>
    </source>
</evidence>
<dbReference type="OrthoDB" id="9806984at2"/>
<reference evidence="10 11" key="1">
    <citation type="submission" date="2018-07" db="EMBL/GenBank/DDBJ databases">
        <title>Genomic Encyclopedia of Type Strains, Phase III (KMG-III): the genomes of soil and plant-associated and newly described type strains.</title>
        <authorList>
            <person name="Whitman W."/>
        </authorList>
    </citation>
    <scope>NUCLEOTIDE SEQUENCE [LARGE SCALE GENOMIC DNA]</scope>
    <source>
        <strain evidence="10 11">CECT 8488</strain>
    </source>
</reference>
<feature type="domain" description="Mce/MlaD" evidence="9">
    <location>
        <begin position="300"/>
        <end position="395"/>
    </location>
</feature>
<feature type="domain" description="Mce/MlaD" evidence="9">
    <location>
        <begin position="51"/>
        <end position="143"/>
    </location>
</feature>
<organism evidence="10 11">
    <name type="scientific">Aestuariispira insulae</name>
    <dbReference type="NCBI Taxonomy" id="1461337"/>
    <lineage>
        <taxon>Bacteria</taxon>
        <taxon>Pseudomonadati</taxon>
        <taxon>Pseudomonadota</taxon>
        <taxon>Alphaproteobacteria</taxon>
        <taxon>Rhodospirillales</taxon>
        <taxon>Kiloniellaceae</taxon>
        <taxon>Aestuariispira</taxon>
    </lineage>
</organism>
<evidence type="ECO:0000259" key="9">
    <source>
        <dbReference type="Pfam" id="PF02470"/>
    </source>
</evidence>
<dbReference type="Proteomes" id="UP000256845">
    <property type="component" value="Unassembled WGS sequence"/>
</dbReference>
<sequence length="581" mass="62979">MTDAPKPASENNKGDDLVIRRGLASLFSIWLVPIIALAIAGWLAVQAIRDQGPTITIQFETAEGIEAGKTKVKYKDVIVGTVEAIQLNPDLSGVKLTVGMSAGSESYLSENSKFWVVRPRVTLKGISGLDTIVSGAFIEIDPGQPGASTSEFTGLEEPPQLTSSAEGREFILASRKLGSYSVGSPVYYRGFEAGEILGYSLSDDKQSITTRIFIKAPYDALVTVSSRFWDSSGINLSLTAEGMKLNASSLQSLVLGGIEFSTPVSLEDAAPAPDGHQFTLFGSEEDIEEAQYTEKQSFILYFEGSVRGLNVGAPVEFKGIRVGTVTDINLEIDRSTGDFFIPVLIQLEPQRIRFVDSSADVPSMTGGLKQQIEHGMRAQLKTGSFLTGQLFVDLVMEPDKPANYSKRNRYGFPEIPTIPTSLEEITTSITQLVEKIERLPIDQLSNSMLRTAEGVEQLVTSDDIQETVRTLNATLLEYRTLAENAQDLTQNLDQTVIPEAAGALADARATLAQTEKTIQSAQLMFGAANSMLADGSPLRYDLENMLRELSASARSIRNLSAYLERNPSALITGKTPQGVQP</sequence>
<dbReference type="RefSeq" id="WP_115937722.1">
    <property type="nucleotide sequence ID" value="NZ_QRDW01000008.1"/>
</dbReference>
<keyword evidence="3" id="KW-0997">Cell inner membrane</keyword>
<evidence type="ECO:0000256" key="5">
    <source>
        <dbReference type="ARBA" id="ARBA00022989"/>
    </source>
</evidence>
<dbReference type="PANTHER" id="PTHR30462">
    <property type="entry name" value="INTERMEMBRANE TRANSPORT PROTEIN PQIB-RELATED"/>
    <property type="match status" value="1"/>
</dbReference>
<evidence type="ECO:0000313" key="11">
    <source>
        <dbReference type="Proteomes" id="UP000256845"/>
    </source>
</evidence>
<evidence type="ECO:0000313" key="10">
    <source>
        <dbReference type="EMBL" id="RED48099.1"/>
    </source>
</evidence>
<comment type="subcellular location">
    <subcellularLocation>
        <location evidence="1">Cell inner membrane</location>
    </subcellularLocation>
</comment>
<dbReference type="Pfam" id="PF02470">
    <property type="entry name" value="MlaD"/>
    <property type="match status" value="2"/>
</dbReference>
<evidence type="ECO:0000256" key="2">
    <source>
        <dbReference type="ARBA" id="ARBA00022475"/>
    </source>
</evidence>
<dbReference type="InterPro" id="IPR051800">
    <property type="entry name" value="PqiA-PqiB_transport"/>
</dbReference>
<protein>
    <submittedName>
        <fullName evidence="10">Paraquat-inducible protein B</fullName>
    </submittedName>
</protein>
<evidence type="ECO:0000256" key="8">
    <source>
        <dbReference type="SAM" id="Phobius"/>
    </source>
</evidence>
<dbReference type="EMBL" id="QRDW01000008">
    <property type="protein sequence ID" value="RED48099.1"/>
    <property type="molecule type" value="Genomic_DNA"/>
</dbReference>
<comment type="caution">
    <text evidence="10">The sequence shown here is derived from an EMBL/GenBank/DDBJ whole genome shotgun (WGS) entry which is preliminary data.</text>
</comment>
<evidence type="ECO:0000256" key="6">
    <source>
        <dbReference type="ARBA" id="ARBA00023136"/>
    </source>
</evidence>
<feature type="coiled-coil region" evidence="7">
    <location>
        <begin position="471"/>
        <end position="524"/>
    </location>
</feature>
<proteinExistence type="predicted"/>
<keyword evidence="11" id="KW-1185">Reference proteome</keyword>
<gene>
    <name evidence="10" type="ORF">DFP90_108117</name>
</gene>
<keyword evidence="2" id="KW-1003">Cell membrane</keyword>
<dbReference type="PANTHER" id="PTHR30462:SF2">
    <property type="entry name" value="INTERMEMBRANE TRANSPORT PROTEIN PQIB"/>
    <property type="match status" value="1"/>
</dbReference>
<dbReference type="GO" id="GO:0005886">
    <property type="term" value="C:plasma membrane"/>
    <property type="evidence" value="ECO:0007669"/>
    <property type="project" value="UniProtKB-SubCell"/>
</dbReference>
<keyword evidence="4 8" id="KW-0812">Transmembrane</keyword>
<evidence type="ECO:0000256" key="1">
    <source>
        <dbReference type="ARBA" id="ARBA00004533"/>
    </source>
</evidence>